<evidence type="ECO:0000259" key="8">
    <source>
        <dbReference type="SMART" id="SM00906"/>
    </source>
</evidence>
<evidence type="ECO:0000256" key="7">
    <source>
        <dbReference type="SAM" id="MobiDB-lite"/>
    </source>
</evidence>
<keyword evidence="10" id="KW-1185">Reference proteome</keyword>
<dbReference type="Pfam" id="PF04082">
    <property type="entry name" value="Fungal_trans"/>
    <property type="match status" value="1"/>
</dbReference>
<feature type="region of interest" description="Disordered" evidence="7">
    <location>
        <begin position="586"/>
        <end position="608"/>
    </location>
</feature>
<evidence type="ECO:0000256" key="3">
    <source>
        <dbReference type="ARBA" id="ARBA00023015"/>
    </source>
</evidence>
<accession>A0ABR3WCI5</accession>
<evidence type="ECO:0000256" key="4">
    <source>
        <dbReference type="ARBA" id="ARBA00023125"/>
    </source>
</evidence>
<feature type="compositionally biased region" description="Polar residues" evidence="7">
    <location>
        <begin position="55"/>
        <end position="79"/>
    </location>
</feature>
<dbReference type="PANTHER" id="PTHR31313">
    <property type="entry name" value="TY1 ENHANCER ACTIVATOR"/>
    <property type="match status" value="1"/>
</dbReference>
<keyword evidence="2" id="KW-0862">Zinc</keyword>
<feature type="domain" description="Xylanolytic transcriptional activator regulatory" evidence="8">
    <location>
        <begin position="272"/>
        <end position="349"/>
    </location>
</feature>
<dbReference type="CDD" id="cd12148">
    <property type="entry name" value="fungal_TF_MHR"/>
    <property type="match status" value="1"/>
</dbReference>
<keyword evidence="1" id="KW-0479">Metal-binding</keyword>
<feature type="compositionally biased region" description="Acidic residues" evidence="7">
    <location>
        <begin position="81"/>
        <end position="90"/>
    </location>
</feature>
<dbReference type="PANTHER" id="PTHR31313:SF77">
    <property type="entry name" value="ZN(II)2CYS6 TRANSCRIPTION FACTOR (EUROFUNG)"/>
    <property type="match status" value="1"/>
</dbReference>
<evidence type="ECO:0000313" key="10">
    <source>
        <dbReference type="Proteomes" id="UP001583177"/>
    </source>
</evidence>
<feature type="region of interest" description="Disordered" evidence="7">
    <location>
        <begin position="54"/>
        <end position="91"/>
    </location>
</feature>
<name>A0ABR3WCI5_9PEZI</name>
<dbReference type="Proteomes" id="UP001583177">
    <property type="component" value="Unassembled WGS sequence"/>
</dbReference>
<evidence type="ECO:0000256" key="6">
    <source>
        <dbReference type="ARBA" id="ARBA00023242"/>
    </source>
</evidence>
<proteinExistence type="predicted"/>
<evidence type="ECO:0000313" key="9">
    <source>
        <dbReference type="EMBL" id="KAL1858737.1"/>
    </source>
</evidence>
<evidence type="ECO:0000256" key="5">
    <source>
        <dbReference type="ARBA" id="ARBA00023163"/>
    </source>
</evidence>
<evidence type="ECO:0000256" key="2">
    <source>
        <dbReference type="ARBA" id="ARBA00022833"/>
    </source>
</evidence>
<organism evidence="9 10">
    <name type="scientific">Diaporthe australafricana</name>
    <dbReference type="NCBI Taxonomy" id="127596"/>
    <lineage>
        <taxon>Eukaryota</taxon>
        <taxon>Fungi</taxon>
        <taxon>Dikarya</taxon>
        <taxon>Ascomycota</taxon>
        <taxon>Pezizomycotina</taxon>
        <taxon>Sordariomycetes</taxon>
        <taxon>Sordariomycetidae</taxon>
        <taxon>Diaporthales</taxon>
        <taxon>Diaporthaceae</taxon>
        <taxon>Diaporthe</taxon>
    </lineage>
</organism>
<keyword evidence="5" id="KW-0804">Transcription</keyword>
<sequence>MQAPDYDAEGPSAINHSDFPVSALPFNDFFDVDWVWNHSMMSYVDGEIDVDGLQLQGTNDLSPPQADPQPSLSDPSPTLLNDEDSTDDEDHSVVTNQLSHRLGSLLMTDSGERHFYGATSNFNLARGGNVAVMCANRSEKGRQANARFEAAGIDQDIGRDLEDHLLQLFFTWHNSSLYVVDQAIFTKAREELEQGKCDSSFYSPFLLNSMCAVGAAFETRKHPDLPAPLAEFFANRAITLLDLELQHPRISTVQALSILSSHEAASTQDTQGWLFSGMAVRLAIDFGLHISSKPYVEAGSMSVEEARGRSVAFWGAFATDHMWGLYLGRPLHNISQAITVETPVAFSGDENQWRAECVTGGTKSPGEHKLDHQELFVEQWVQLPRIMSPLEGSLYFQTDVNKVDLVRLAQRTLEYLLSWRKNLPQELEVDLDSPAPPKCAPHVLVLHMLYEYLIILLHRPFVAKRYIQPYPLIGRGPQHAREMCVRSASRISILLSWYEKQHSFSQINILVVQITFSAALILVYATVSERDIQNHRLLTGHLEMCCRALAELGNVFTNATRTLDVLLHVKRTWQARLVAASAGSKRRAAGSSAGTPTKRRTTSDVART</sequence>
<comment type="caution">
    <text evidence="9">The sequence shown here is derived from an EMBL/GenBank/DDBJ whole genome shotgun (WGS) entry which is preliminary data.</text>
</comment>
<protein>
    <recommendedName>
        <fullName evidence="8">Xylanolytic transcriptional activator regulatory domain-containing protein</fullName>
    </recommendedName>
</protein>
<gene>
    <name evidence="9" type="ORF">Daus18300_009871</name>
</gene>
<dbReference type="InterPro" id="IPR051615">
    <property type="entry name" value="Transcr_Regulatory_Elem"/>
</dbReference>
<keyword evidence="4" id="KW-0238">DNA-binding</keyword>
<keyword evidence="6" id="KW-0539">Nucleus</keyword>
<evidence type="ECO:0000256" key="1">
    <source>
        <dbReference type="ARBA" id="ARBA00022723"/>
    </source>
</evidence>
<keyword evidence="3" id="KW-0805">Transcription regulation</keyword>
<dbReference type="SMART" id="SM00906">
    <property type="entry name" value="Fungal_trans"/>
    <property type="match status" value="1"/>
</dbReference>
<reference evidence="9 10" key="1">
    <citation type="journal article" date="2024" name="IMA Fungus">
        <title>IMA Genome - F19 : A genome assembly and annotation guide to empower mycologists, including annotated draft genome sequences of Ceratocystis pirilliformis, Diaporthe australafricana, Fusarium ophioides, Paecilomyces lecythidis, and Sporothrix stenoceras.</title>
        <authorList>
            <person name="Aylward J."/>
            <person name="Wilson A.M."/>
            <person name="Visagie C.M."/>
            <person name="Spraker J."/>
            <person name="Barnes I."/>
            <person name="Buitendag C."/>
            <person name="Ceriani C."/>
            <person name="Del Mar Angel L."/>
            <person name="du Plessis D."/>
            <person name="Fuchs T."/>
            <person name="Gasser K."/>
            <person name="Kramer D."/>
            <person name="Li W."/>
            <person name="Munsamy K."/>
            <person name="Piso A."/>
            <person name="Price J.L."/>
            <person name="Sonnekus B."/>
            <person name="Thomas C."/>
            <person name="van der Nest A."/>
            <person name="van Dijk A."/>
            <person name="van Heerden A."/>
            <person name="van Vuuren N."/>
            <person name="Yilmaz N."/>
            <person name="Duong T.A."/>
            <person name="van der Merwe N.A."/>
            <person name="Wingfield M.J."/>
            <person name="Wingfield B.D."/>
        </authorList>
    </citation>
    <scope>NUCLEOTIDE SEQUENCE [LARGE SCALE GENOMIC DNA]</scope>
    <source>
        <strain evidence="9 10">CMW 18300</strain>
    </source>
</reference>
<dbReference type="EMBL" id="JAWRVE010000104">
    <property type="protein sequence ID" value="KAL1858737.1"/>
    <property type="molecule type" value="Genomic_DNA"/>
</dbReference>
<dbReference type="InterPro" id="IPR007219">
    <property type="entry name" value="XnlR_reg_dom"/>
</dbReference>